<keyword evidence="8" id="KW-1185">Reference proteome</keyword>
<dbReference type="InterPro" id="IPR014187">
    <property type="entry name" value="ADH_Zn_typ-2"/>
</dbReference>
<accession>A0A1G6REV7</accession>
<dbReference type="CDD" id="cd08298">
    <property type="entry name" value="CAD2"/>
    <property type="match status" value="1"/>
</dbReference>
<dbReference type="GO" id="GO:0004022">
    <property type="term" value="F:alcohol dehydrogenase (NAD+) activity"/>
    <property type="evidence" value="ECO:0007669"/>
    <property type="project" value="TreeGrafter"/>
</dbReference>
<dbReference type="Gene3D" id="3.40.50.720">
    <property type="entry name" value="NAD(P)-binding Rossmann-like Domain"/>
    <property type="match status" value="1"/>
</dbReference>
<evidence type="ECO:0000256" key="2">
    <source>
        <dbReference type="ARBA" id="ARBA00008072"/>
    </source>
</evidence>
<keyword evidence="3" id="KW-0479">Metal-binding</keyword>
<dbReference type="PROSITE" id="PS00059">
    <property type="entry name" value="ADH_ZINC"/>
    <property type="match status" value="1"/>
</dbReference>
<dbReference type="EMBL" id="FMZO01000005">
    <property type="protein sequence ID" value="SDD02436.1"/>
    <property type="molecule type" value="Genomic_DNA"/>
</dbReference>
<dbReference type="PANTHER" id="PTHR42940">
    <property type="entry name" value="ALCOHOL DEHYDROGENASE 1-RELATED"/>
    <property type="match status" value="1"/>
</dbReference>
<protein>
    <submittedName>
        <fullName evidence="7">Alcohol dehydrogenase, propanol-preferring</fullName>
    </submittedName>
</protein>
<gene>
    <name evidence="7" type="ORF">SAMN04487894_105237</name>
</gene>
<keyword evidence="4" id="KW-0862">Zinc</keyword>
<comment type="similarity">
    <text evidence="2">Belongs to the zinc-containing alcohol dehydrogenase family.</text>
</comment>
<sequence>MRLPDTMNAMILRRQGAPLEYATLPVPQPLDGQVLVKVTACGVCRTDLHIIDGELLHPKLPLVPGHEIVGYVVHTGPGVQQLKPGDWVGVPWLGHTCGTCRYCRSGRENLCEYAVCTGYDMDGGYAAYTLAWEQFCFPLAEGLRNAAAAPLLCAGLIGYRSYRKIPVTAHRIGFYGFGAAAHLLLQLAVFEGKTVCAFTRPGDPFARTFARQAGAAWVGDSLQDPPEPLDAAIIFAAHGPLVPKALADVDRGGMVVCGGIHMSDIPSFPYDLLWQERTICSVANLKRSDGKEFLALAPRVPVKATVQLFELRQANDALDALRKGKVQGAAVLVMPDA</sequence>
<dbReference type="Gene3D" id="3.90.180.10">
    <property type="entry name" value="Medium-chain alcohol dehydrogenases, catalytic domain"/>
    <property type="match status" value="1"/>
</dbReference>
<keyword evidence="5" id="KW-0560">Oxidoreductase</keyword>
<dbReference type="InterPro" id="IPR013154">
    <property type="entry name" value="ADH-like_N"/>
</dbReference>
<dbReference type="GO" id="GO:0005737">
    <property type="term" value="C:cytoplasm"/>
    <property type="evidence" value="ECO:0007669"/>
    <property type="project" value="TreeGrafter"/>
</dbReference>
<dbReference type="InterPro" id="IPR011032">
    <property type="entry name" value="GroES-like_sf"/>
</dbReference>
<dbReference type="NCBIfam" id="TIGR02822">
    <property type="entry name" value="adh_fam_2"/>
    <property type="match status" value="1"/>
</dbReference>
<feature type="domain" description="Alcohol dehydrogenase-like N-terminal" evidence="6">
    <location>
        <begin position="31"/>
        <end position="140"/>
    </location>
</feature>
<evidence type="ECO:0000313" key="7">
    <source>
        <dbReference type="EMBL" id="SDD02436.1"/>
    </source>
</evidence>
<organism evidence="7 8">
    <name type="scientific">Niabella drilacis (strain DSM 25811 / CCM 8410 / CCUG 62505 / LMG 26954 / E90)</name>
    <dbReference type="NCBI Taxonomy" id="1285928"/>
    <lineage>
        <taxon>Bacteria</taxon>
        <taxon>Pseudomonadati</taxon>
        <taxon>Bacteroidota</taxon>
        <taxon>Chitinophagia</taxon>
        <taxon>Chitinophagales</taxon>
        <taxon>Chitinophagaceae</taxon>
        <taxon>Niabella</taxon>
    </lineage>
</organism>
<dbReference type="InterPro" id="IPR002328">
    <property type="entry name" value="ADH_Zn_CS"/>
</dbReference>
<dbReference type="RefSeq" id="WP_218127737.1">
    <property type="nucleotide sequence ID" value="NZ_FMZO01000005.1"/>
</dbReference>
<reference evidence="8" key="1">
    <citation type="submission" date="2016-10" db="EMBL/GenBank/DDBJ databases">
        <authorList>
            <person name="Varghese N."/>
            <person name="Submissions S."/>
        </authorList>
    </citation>
    <scope>NUCLEOTIDE SEQUENCE [LARGE SCALE GENOMIC DNA]</scope>
    <source>
        <strain evidence="8">DSM 25811 / CCM 8410 / LMG 26954 / E90</strain>
    </source>
</reference>
<evidence type="ECO:0000256" key="5">
    <source>
        <dbReference type="ARBA" id="ARBA00023002"/>
    </source>
</evidence>
<name>A0A1G6REV7_NIADE</name>
<dbReference type="SUPFAM" id="SSF50129">
    <property type="entry name" value="GroES-like"/>
    <property type="match status" value="1"/>
</dbReference>
<dbReference type="SUPFAM" id="SSF51735">
    <property type="entry name" value="NAD(P)-binding Rossmann-fold domains"/>
    <property type="match status" value="1"/>
</dbReference>
<comment type="cofactor">
    <cofactor evidence="1">
        <name>Zn(2+)</name>
        <dbReference type="ChEBI" id="CHEBI:29105"/>
    </cofactor>
</comment>
<dbReference type="AlphaFoldDB" id="A0A1G6REV7"/>
<dbReference type="GO" id="GO:0008270">
    <property type="term" value="F:zinc ion binding"/>
    <property type="evidence" value="ECO:0007669"/>
    <property type="project" value="InterPro"/>
</dbReference>
<evidence type="ECO:0000259" key="6">
    <source>
        <dbReference type="Pfam" id="PF08240"/>
    </source>
</evidence>
<dbReference type="Proteomes" id="UP000198757">
    <property type="component" value="Unassembled WGS sequence"/>
</dbReference>
<evidence type="ECO:0000256" key="4">
    <source>
        <dbReference type="ARBA" id="ARBA00022833"/>
    </source>
</evidence>
<evidence type="ECO:0000256" key="3">
    <source>
        <dbReference type="ARBA" id="ARBA00022723"/>
    </source>
</evidence>
<dbReference type="PANTHER" id="PTHR42940:SF8">
    <property type="entry name" value="VACUOLAR PROTEIN SORTING-ASSOCIATED PROTEIN 11"/>
    <property type="match status" value="1"/>
</dbReference>
<dbReference type="Pfam" id="PF08240">
    <property type="entry name" value="ADH_N"/>
    <property type="match status" value="1"/>
</dbReference>
<evidence type="ECO:0000313" key="8">
    <source>
        <dbReference type="Proteomes" id="UP000198757"/>
    </source>
</evidence>
<evidence type="ECO:0000256" key="1">
    <source>
        <dbReference type="ARBA" id="ARBA00001947"/>
    </source>
</evidence>
<proteinExistence type="inferred from homology"/>
<dbReference type="STRING" id="1285928.SAMN04487894_105237"/>
<dbReference type="InterPro" id="IPR036291">
    <property type="entry name" value="NAD(P)-bd_dom_sf"/>
</dbReference>